<feature type="domain" description="PG-1098 ferredoxin-like" evidence="2">
    <location>
        <begin position="276"/>
        <end position="319"/>
    </location>
</feature>
<dbReference type="InterPro" id="IPR029063">
    <property type="entry name" value="SAM-dependent_MTases_sf"/>
</dbReference>
<dbReference type="Pfam" id="PF03602">
    <property type="entry name" value="Cons_hypoth95"/>
    <property type="match status" value="1"/>
</dbReference>
<dbReference type="Pfam" id="PF18096">
    <property type="entry name" value="Thump_like"/>
    <property type="match status" value="1"/>
</dbReference>
<dbReference type="EMBL" id="CP034158">
    <property type="protein sequence ID" value="AZI68199.1"/>
    <property type="molecule type" value="Genomic_DNA"/>
</dbReference>
<evidence type="ECO:0000313" key="4">
    <source>
        <dbReference type="Proteomes" id="UP000274483"/>
    </source>
</evidence>
<dbReference type="InterPro" id="IPR041497">
    <property type="entry name" value="Thump-like"/>
</dbReference>
<dbReference type="GO" id="GO:0008168">
    <property type="term" value="F:methyltransferase activity"/>
    <property type="evidence" value="ECO:0007669"/>
    <property type="project" value="UniProtKB-KW"/>
</dbReference>
<dbReference type="Gene3D" id="1.10.10.1110">
    <property type="entry name" value="Methyltransferase PG1098, N-terminal domain"/>
    <property type="match status" value="1"/>
</dbReference>
<keyword evidence="4" id="KW-1185">Reference proteome</keyword>
<protein>
    <submittedName>
        <fullName evidence="3">Methyltransferase</fullName>
    </submittedName>
</protein>
<evidence type="ECO:0000313" key="3">
    <source>
        <dbReference type="EMBL" id="AZI68199.1"/>
    </source>
</evidence>
<dbReference type="InterPro" id="IPR054168">
    <property type="entry name" value="PG_1098_Fer"/>
</dbReference>
<organism evidence="3 4">
    <name type="scientific">Kaistella daneshvariae</name>
    <dbReference type="NCBI Taxonomy" id="2487074"/>
    <lineage>
        <taxon>Bacteria</taxon>
        <taxon>Pseudomonadati</taxon>
        <taxon>Bacteroidota</taxon>
        <taxon>Flavobacteriia</taxon>
        <taxon>Flavobacteriales</taxon>
        <taxon>Weeksellaceae</taxon>
        <taxon>Chryseobacterium group</taxon>
        <taxon>Kaistella</taxon>
    </lineage>
</organism>
<evidence type="ECO:0000259" key="1">
    <source>
        <dbReference type="Pfam" id="PF18096"/>
    </source>
</evidence>
<name>A0ABM7CB03_9FLAO</name>
<dbReference type="SUPFAM" id="SSF53335">
    <property type="entry name" value="S-adenosyl-L-methionine-dependent methyltransferases"/>
    <property type="match status" value="1"/>
</dbReference>
<accession>A0ABM7CB03</accession>
<gene>
    <name evidence="3" type="ORF">EIB71_11195</name>
</gene>
<reference evidence="3 4" key="1">
    <citation type="submission" date="2018-11" db="EMBL/GenBank/DDBJ databases">
        <title>Proposal to divide the Flavobacteriaceae and reorganize its genera based on Amino Acid Identity values calculated from whole genome sequences.</title>
        <authorList>
            <person name="Nicholson A.C."/>
            <person name="Gulvik C.A."/>
            <person name="Whitney A.M."/>
            <person name="Humrighouse B.W."/>
            <person name="Bell M."/>
            <person name="Holmes B."/>
            <person name="Steigerwalt A.G."/>
            <person name="Villarma A."/>
            <person name="Sheth M."/>
            <person name="Batra D."/>
            <person name="Pryor J."/>
            <person name="Bernardet J.-F."/>
            <person name="Hugo C."/>
            <person name="Kampfer P."/>
            <person name="Newman J.D."/>
            <person name="McQuiston J.R."/>
        </authorList>
    </citation>
    <scope>NUCLEOTIDE SEQUENCE [LARGE SCALE GENOMIC DNA]</scope>
    <source>
        <strain evidence="3 4">H3001</strain>
    </source>
</reference>
<dbReference type="Proteomes" id="UP000274483">
    <property type="component" value="Chromosome"/>
</dbReference>
<dbReference type="GO" id="GO:0032259">
    <property type="term" value="P:methylation"/>
    <property type="evidence" value="ECO:0007669"/>
    <property type="project" value="UniProtKB-KW"/>
</dbReference>
<keyword evidence="3" id="KW-0489">Methyltransferase</keyword>
<evidence type="ECO:0000259" key="2">
    <source>
        <dbReference type="Pfam" id="PF22013"/>
    </source>
</evidence>
<dbReference type="RefSeq" id="WP_124758501.1">
    <property type="nucleotide sequence ID" value="NZ_CBCRWA010000001.1"/>
</dbReference>
<keyword evidence="3" id="KW-0808">Transferase</keyword>
<sequence length="382" mass="43945">MKNILKKEIQDYINANLSTDLHSLLLKKSPFPEVPMQEIVQQIKGKKVAQKKFNFLLKEGVIFPPNLNLEQASSRATAEYKAENVSGKSFVDLTSGFGIDAYFLSQNFEEVFLVEQNRELLDIVQHNWKILGKKAIFFNNTLENFLAENQRRFDLIYLDPARRDANKNKKFLLEDLSPNLLEIQQNLLKTAPEILVKLSPLIDISYLISVLPNISEIQIIAVRNEVKELVILLETEKSAVSPQIICTNLESEDAVFSFNYHEEKEAIPKFFEPLKYLYIPNNSVLKSGGFNVLAQKCNLEKLAPNTHFYTSDNFKENFPGRVLEVEIINFSQIKKGEKYNIISKNHPLSPEEIKKKYKIKDGGSRYLIFTQSLKNKIILRSI</sequence>
<feature type="domain" description="THUMP-like" evidence="1">
    <location>
        <begin position="337"/>
        <end position="372"/>
    </location>
</feature>
<dbReference type="CDD" id="cd02440">
    <property type="entry name" value="AdoMet_MTases"/>
    <property type="match status" value="1"/>
</dbReference>
<dbReference type="Pfam" id="PF22013">
    <property type="entry name" value="PG_1098_Fer"/>
    <property type="match status" value="1"/>
</dbReference>
<proteinExistence type="predicted"/>
<dbReference type="Gene3D" id="3.40.50.150">
    <property type="entry name" value="Vaccinia Virus protein VP39"/>
    <property type="match status" value="1"/>
</dbReference>